<evidence type="ECO:0000313" key="2">
    <source>
        <dbReference type="Proteomes" id="UP000069620"/>
    </source>
</evidence>
<reference evidence="2" key="2">
    <citation type="submission" date="2016-02" db="EMBL/GenBank/DDBJ databases">
        <title>Draft genome sequence of five rapidly growing Mycobacterium species.</title>
        <authorList>
            <person name="Katahira K."/>
            <person name="Gotou Y."/>
            <person name="Iida K."/>
            <person name="Ogura Y."/>
            <person name="Hayashi T."/>
        </authorList>
    </citation>
    <scope>NUCLEOTIDE SEQUENCE [LARGE SCALE GENOMIC DNA]</scope>
    <source>
        <strain evidence="2">JCM15654</strain>
    </source>
</reference>
<sequence length="516" mass="55744">MSPSATSSTPPRSSLPKLSEVARELVIPEGIVTSVFPRVQARLLSVGIEFDPWQQGFGMVSLGLLAPAPGDEVGKYASSVGGNVASIPRQVGKTFTVGAIHVGLCLEFPGFRCAWTSHHNRTTTNTFRSIQGLVRRRAIQPFLAPDRSNGIRTANGEQEIQFANGSVFMFGARSEGFGRGMDKIDSEVFDEAQILGLKALEDMVPAINQAQNPHGGLLWFTGTPPRPVDDGEAFTAKRDQALSGRSKKIFYVEFSADPDSKPDDVTQYPIMNPSFPHRTPMESMERMRENIPNDDSWNREARGIWPKTKGGAIDAAKWGTLIDGAPEFVGTPAIGIDRSPDGLRWVICAAWRTAAGRVHLETSPYSFKSSLAVVEKITELVTAWDPCAIVIDGRSPAASLQEKLIAAHVEPEIMSTGEWVRACGALYDDINDSHASHSGQKRLTDSVGDAGKRDLMGGFAWDLGGKAPITPINAATAAHYGLMRFAAPPKVTPPPPLVDAELEAISDEFDPLTAPF</sequence>
<evidence type="ECO:0000313" key="1">
    <source>
        <dbReference type="EMBL" id="GAS92679.1"/>
    </source>
</evidence>
<keyword evidence="2" id="KW-1185">Reference proteome</keyword>
<organism evidence="1 2">
    <name type="scientific">Mycolicibacterium brisbanense</name>
    <dbReference type="NCBI Taxonomy" id="146020"/>
    <lineage>
        <taxon>Bacteria</taxon>
        <taxon>Bacillati</taxon>
        <taxon>Actinomycetota</taxon>
        <taxon>Actinomycetes</taxon>
        <taxon>Mycobacteriales</taxon>
        <taxon>Mycobacteriaceae</taxon>
        <taxon>Mycolicibacterium</taxon>
    </lineage>
</organism>
<gene>
    <name evidence="1" type="ORF">RMCB_6775</name>
</gene>
<accession>A0A100W6X9</accession>
<name>A0A100W6X9_9MYCO</name>
<dbReference type="AlphaFoldDB" id="A0A100W6X9"/>
<dbReference type="EMBL" id="BCSX01000056">
    <property type="protein sequence ID" value="GAS92679.1"/>
    <property type="molecule type" value="Genomic_DNA"/>
</dbReference>
<dbReference type="Proteomes" id="UP000069620">
    <property type="component" value="Unassembled WGS sequence"/>
</dbReference>
<dbReference type="Gene3D" id="3.40.50.300">
    <property type="entry name" value="P-loop containing nucleotide triphosphate hydrolases"/>
    <property type="match status" value="1"/>
</dbReference>
<dbReference type="InterPro" id="IPR027417">
    <property type="entry name" value="P-loop_NTPase"/>
</dbReference>
<dbReference type="STRING" id="146020.RMCB_6775"/>
<comment type="caution">
    <text evidence="1">The sequence shown here is derived from an EMBL/GenBank/DDBJ whole genome shotgun (WGS) entry which is preliminary data.</text>
</comment>
<reference evidence="2" key="1">
    <citation type="journal article" date="2016" name="Genome Announc.">
        <title>Draft Genome Sequences of Five Rapidly Growing Mycobacterium Species, M. thermoresistibile, M. fortuitum subsp. acetamidolyticum, M. canariasense, M. brisbanense, and M. novocastrense.</title>
        <authorList>
            <person name="Katahira K."/>
            <person name="Ogura Y."/>
            <person name="Gotoh Y."/>
            <person name="Hayashi T."/>
        </authorList>
    </citation>
    <scope>NUCLEOTIDE SEQUENCE [LARGE SCALE GENOMIC DNA]</scope>
    <source>
        <strain evidence="2">JCM15654</strain>
    </source>
</reference>
<protein>
    <submittedName>
        <fullName evidence="1">Phage-related terminase</fullName>
    </submittedName>
</protein>
<proteinExistence type="predicted"/>